<comment type="caution">
    <text evidence="1">The sequence shown here is derived from an EMBL/GenBank/DDBJ whole genome shotgun (WGS) entry which is preliminary data.</text>
</comment>
<dbReference type="AlphaFoldDB" id="A0A4U1IF18"/>
<proteinExistence type="predicted"/>
<evidence type="ECO:0000313" key="2">
    <source>
        <dbReference type="Proteomes" id="UP000305539"/>
    </source>
</evidence>
<keyword evidence="2" id="KW-1185">Reference proteome</keyword>
<sequence>MTAFNRRKFLGSLAATIPLSLIADRAFGLSDQGGIWDAGSAVSTEITQEQTWAFFRSFYQDWNSGDSGRVLARLAQLNEFTFSDATINLLFQGINALAPALAQLFSSESQTLGTTNVATPFHVTGDVKFGAIVEHVSARNAFFATNGITAHRVFDFDNGLVVRMTDYWDSRELGESDIIGPAVTQGVAFPNAPVHPGGVPRYSSSPAAPGKLALTTSVTGQPSASSTMIDFAQRFQSALSSGNVNFIQSFFTEDAIYVNPLLHQGPVLYGNYDQTIQIQGLELISKLFSILAKDLPDGVGASLLHIVGGDAGGGFEWKAGGQYSNTGVNRNGLNGSTAVELFNGKIRRMSVKFDTYQLQPSSYNLIRSKLLAAGIVDQSKQSLIQGGAAS</sequence>
<dbReference type="Proteomes" id="UP000305539">
    <property type="component" value="Unassembled WGS sequence"/>
</dbReference>
<accession>A0A4U1IF18</accession>
<dbReference type="Gene3D" id="3.10.450.50">
    <property type="match status" value="2"/>
</dbReference>
<gene>
    <name evidence="1" type="ORF">FAZ69_01120</name>
</gene>
<dbReference type="SUPFAM" id="SSF54427">
    <property type="entry name" value="NTF2-like"/>
    <property type="match status" value="2"/>
</dbReference>
<reference evidence="1 2" key="1">
    <citation type="submission" date="2019-04" db="EMBL/GenBank/DDBJ databases">
        <title>Trinickia sp. 7GSK02, isolated from subtropical forest soil.</title>
        <authorList>
            <person name="Gao Z.-H."/>
            <person name="Qiu L.-H."/>
        </authorList>
    </citation>
    <scope>NUCLEOTIDE SEQUENCE [LARGE SCALE GENOMIC DNA]</scope>
    <source>
        <strain evidence="1 2">7GSK02</strain>
    </source>
</reference>
<protein>
    <submittedName>
        <fullName evidence="1">Uncharacterized protein</fullName>
    </submittedName>
</protein>
<dbReference type="OrthoDB" id="9124628at2"/>
<evidence type="ECO:0000313" key="1">
    <source>
        <dbReference type="EMBL" id="TKC92316.1"/>
    </source>
</evidence>
<name>A0A4U1IF18_9BURK</name>
<dbReference type="RefSeq" id="WP_136892097.1">
    <property type="nucleotide sequence ID" value="NZ_SWJE01000001.1"/>
</dbReference>
<organism evidence="1 2">
    <name type="scientific">Trinickia terrae</name>
    <dbReference type="NCBI Taxonomy" id="2571161"/>
    <lineage>
        <taxon>Bacteria</taxon>
        <taxon>Pseudomonadati</taxon>
        <taxon>Pseudomonadota</taxon>
        <taxon>Betaproteobacteria</taxon>
        <taxon>Burkholderiales</taxon>
        <taxon>Burkholderiaceae</taxon>
        <taxon>Trinickia</taxon>
    </lineage>
</organism>
<dbReference type="InterPro" id="IPR032710">
    <property type="entry name" value="NTF2-like_dom_sf"/>
</dbReference>
<dbReference type="EMBL" id="SWJE01000001">
    <property type="protein sequence ID" value="TKC92316.1"/>
    <property type="molecule type" value="Genomic_DNA"/>
</dbReference>